<sequence>MPSTTSSFSTGRSRDISLHDTDLVEEDLIMTSTRQSRDIPVHDAFGVQAGPVYTSHLVSSPPPIRYHHHLYYRLRSRFRRLTAGFRHNNDHAVSDQDQSPWPPVGHRPLERQRAQYWDRQARDDQQPPDSHTQDLYASTLLPLCLPGPRISWPQNHSTSPSCPTMASGAYPAMSIGEVPCRALSPSPPVTIVPYPDATTSARDSDVALGDQDVEDPNNSLPARIDEILAPMPSFAKTHNRPTDHQAPDSQALAIATMRAVPSSGPALRSSNVEHPNINALLPQSRNEVASNDDYLPTFVGISKAASLADMGHLKLVIDVGTRRRVDGCERKLFWGDFDDAVHMLPALCEPHKTRLTQLYLRIRRSQDRSDRDVMDTLMLSLKDYLFGIFAVHVIMDADDDLGDKNHNFHDYLPHLGHLCIEGQTTASRFMCFPLRGLRRIDVVVKMSFNEILEILDQAEGLDLLVLDFHSGRGDSSNPTHTMDSLWPTLQDVRLPPAIHITADDPTALLPYFRAASSTTDLRLIVTGNECPAEVAELFVYPRLWKLDVEGCSAAVGDSLGW</sequence>
<dbReference type="Proteomes" id="UP000320762">
    <property type="component" value="Unassembled WGS sequence"/>
</dbReference>
<dbReference type="AlphaFoldDB" id="A0A550D0D4"/>
<name>A0A550D0D4_9AGAR</name>
<evidence type="ECO:0000313" key="2">
    <source>
        <dbReference type="Proteomes" id="UP000320762"/>
    </source>
</evidence>
<proteinExistence type="predicted"/>
<comment type="caution">
    <text evidence="1">The sequence shown here is derived from an EMBL/GenBank/DDBJ whole genome shotgun (WGS) entry which is preliminary data.</text>
</comment>
<dbReference type="OrthoDB" id="10504975at2759"/>
<organism evidence="1 2">
    <name type="scientific">Schizophyllum amplum</name>
    <dbReference type="NCBI Taxonomy" id="97359"/>
    <lineage>
        <taxon>Eukaryota</taxon>
        <taxon>Fungi</taxon>
        <taxon>Dikarya</taxon>
        <taxon>Basidiomycota</taxon>
        <taxon>Agaricomycotina</taxon>
        <taxon>Agaricomycetes</taxon>
        <taxon>Agaricomycetidae</taxon>
        <taxon>Agaricales</taxon>
        <taxon>Schizophyllaceae</taxon>
        <taxon>Schizophyllum</taxon>
    </lineage>
</organism>
<keyword evidence="2" id="KW-1185">Reference proteome</keyword>
<protein>
    <submittedName>
        <fullName evidence="1">Uncharacterized protein</fullName>
    </submittedName>
</protein>
<accession>A0A550D0D4</accession>
<evidence type="ECO:0000313" key="1">
    <source>
        <dbReference type="EMBL" id="TRM70500.1"/>
    </source>
</evidence>
<gene>
    <name evidence="1" type="ORF">BD626DRAFT_564126</name>
</gene>
<reference evidence="1 2" key="1">
    <citation type="journal article" date="2019" name="New Phytol.">
        <title>Comparative genomics reveals unique wood-decay strategies and fruiting body development in the Schizophyllaceae.</title>
        <authorList>
            <person name="Almasi E."/>
            <person name="Sahu N."/>
            <person name="Krizsan K."/>
            <person name="Balint B."/>
            <person name="Kovacs G.M."/>
            <person name="Kiss B."/>
            <person name="Cseklye J."/>
            <person name="Drula E."/>
            <person name="Henrissat B."/>
            <person name="Nagy I."/>
            <person name="Chovatia M."/>
            <person name="Adam C."/>
            <person name="LaButti K."/>
            <person name="Lipzen A."/>
            <person name="Riley R."/>
            <person name="Grigoriev I.V."/>
            <person name="Nagy L.G."/>
        </authorList>
    </citation>
    <scope>NUCLEOTIDE SEQUENCE [LARGE SCALE GENOMIC DNA]</scope>
    <source>
        <strain evidence="1 2">NL-1724</strain>
    </source>
</reference>
<dbReference type="EMBL" id="VDMD01000001">
    <property type="protein sequence ID" value="TRM70500.1"/>
    <property type="molecule type" value="Genomic_DNA"/>
</dbReference>